<evidence type="ECO:0000313" key="1">
    <source>
        <dbReference type="EMBL" id="KAL2514899.1"/>
    </source>
</evidence>
<protein>
    <submittedName>
        <fullName evidence="1">Uncharacterized protein</fullName>
    </submittedName>
</protein>
<evidence type="ECO:0000313" key="2">
    <source>
        <dbReference type="Proteomes" id="UP001604277"/>
    </source>
</evidence>
<proteinExistence type="predicted"/>
<accession>A0ABD1TQC4</accession>
<name>A0ABD1TQC4_9LAMI</name>
<gene>
    <name evidence="1" type="ORF">Fot_28870</name>
</gene>
<comment type="caution">
    <text evidence="1">The sequence shown here is derived from an EMBL/GenBank/DDBJ whole genome shotgun (WGS) entry which is preliminary data.</text>
</comment>
<dbReference type="EMBL" id="JBFOLJ010000008">
    <property type="protein sequence ID" value="KAL2514899.1"/>
    <property type="molecule type" value="Genomic_DNA"/>
</dbReference>
<reference evidence="2" key="1">
    <citation type="submission" date="2024-07" db="EMBL/GenBank/DDBJ databases">
        <title>Two chromosome-level genome assemblies of Korean endemic species Abeliophyllum distichum and Forsythia ovata (Oleaceae).</title>
        <authorList>
            <person name="Jang H."/>
        </authorList>
    </citation>
    <scope>NUCLEOTIDE SEQUENCE [LARGE SCALE GENOMIC DNA]</scope>
</reference>
<organism evidence="1 2">
    <name type="scientific">Forsythia ovata</name>
    <dbReference type="NCBI Taxonomy" id="205694"/>
    <lineage>
        <taxon>Eukaryota</taxon>
        <taxon>Viridiplantae</taxon>
        <taxon>Streptophyta</taxon>
        <taxon>Embryophyta</taxon>
        <taxon>Tracheophyta</taxon>
        <taxon>Spermatophyta</taxon>
        <taxon>Magnoliopsida</taxon>
        <taxon>eudicotyledons</taxon>
        <taxon>Gunneridae</taxon>
        <taxon>Pentapetalae</taxon>
        <taxon>asterids</taxon>
        <taxon>lamiids</taxon>
        <taxon>Lamiales</taxon>
        <taxon>Oleaceae</taxon>
        <taxon>Forsythieae</taxon>
        <taxon>Forsythia</taxon>
    </lineage>
</organism>
<sequence>MSADSAVANGGREENELMGFGKGSGFGGCGEGDDQGKWNWKWCDSQLMDGLQISVKISYKDVYGKVLELCNVHSSLHGLEMRFFVPGDALFAESIQITLDKHVHWYVGLTKQGQHCHICVTRVSKGPTEFSHGAVNDQSNAVKAREIERIMEIETLSFNNSFKKLYNTRIVQISLKLIHNLLIMRIHSENEDELWFGHLRHTTHRAHVLWSIADS</sequence>
<dbReference type="Proteomes" id="UP001604277">
    <property type="component" value="Unassembled WGS sequence"/>
</dbReference>
<dbReference type="AlphaFoldDB" id="A0ABD1TQC4"/>
<keyword evidence="2" id="KW-1185">Reference proteome</keyword>